<keyword evidence="4" id="KW-1185">Reference proteome</keyword>
<dbReference type="STRING" id="945553.A0A0D2KKE1"/>
<feature type="region of interest" description="Disordered" evidence="1">
    <location>
        <begin position="334"/>
        <end position="360"/>
    </location>
</feature>
<keyword evidence="2" id="KW-1133">Transmembrane helix</keyword>
<dbReference type="OMA" id="YTLESTW"/>
<evidence type="ECO:0000313" key="4">
    <source>
        <dbReference type="Proteomes" id="UP000054270"/>
    </source>
</evidence>
<proteinExistence type="predicted"/>
<feature type="compositionally biased region" description="Polar residues" evidence="1">
    <location>
        <begin position="334"/>
        <end position="349"/>
    </location>
</feature>
<dbReference type="AlphaFoldDB" id="A0A0D2KKE1"/>
<evidence type="ECO:0008006" key="5">
    <source>
        <dbReference type="Google" id="ProtNLM"/>
    </source>
</evidence>
<dbReference type="Proteomes" id="UP000054270">
    <property type="component" value="Unassembled WGS sequence"/>
</dbReference>
<evidence type="ECO:0000256" key="1">
    <source>
        <dbReference type="SAM" id="MobiDB-lite"/>
    </source>
</evidence>
<feature type="transmembrane region" description="Helical" evidence="2">
    <location>
        <begin position="108"/>
        <end position="133"/>
    </location>
</feature>
<organism evidence="3 4">
    <name type="scientific">Hypholoma sublateritium (strain FD-334 SS-4)</name>
    <dbReference type="NCBI Taxonomy" id="945553"/>
    <lineage>
        <taxon>Eukaryota</taxon>
        <taxon>Fungi</taxon>
        <taxon>Dikarya</taxon>
        <taxon>Basidiomycota</taxon>
        <taxon>Agaricomycotina</taxon>
        <taxon>Agaricomycetes</taxon>
        <taxon>Agaricomycetidae</taxon>
        <taxon>Agaricales</taxon>
        <taxon>Agaricineae</taxon>
        <taxon>Strophariaceae</taxon>
        <taxon>Hypholoma</taxon>
    </lineage>
</organism>
<feature type="transmembrane region" description="Helical" evidence="2">
    <location>
        <begin position="154"/>
        <end position="174"/>
    </location>
</feature>
<accession>A0A0D2KKE1</accession>
<dbReference type="OrthoDB" id="2641762at2759"/>
<feature type="transmembrane region" description="Helical" evidence="2">
    <location>
        <begin position="268"/>
        <end position="287"/>
    </location>
</feature>
<feature type="transmembrane region" description="Helical" evidence="2">
    <location>
        <begin position="69"/>
        <end position="88"/>
    </location>
</feature>
<gene>
    <name evidence="3" type="ORF">HYPSUDRAFT_220186</name>
</gene>
<protein>
    <recommendedName>
        <fullName evidence="5">G-protein coupled receptors family 1 profile domain-containing protein</fullName>
    </recommendedName>
</protein>
<feature type="transmembrane region" description="Helical" evidence="2">
    <location>
        <begin position="238"/>
        <end position="262"/>
    </location>
</feature>
<keyword evidence="2" id="KW-0812">Transmembrane</keyword>
<evidence type="ECO:0000313" key="3">
    <source>
        <dbReference type="EMBL" id="KJA15122.1"/>
    </source>
</evidence>
<name>A0A0D2KKE1_HYPSF</name>
<evidence type="ECO:0000256" key="2">
    <source>
        <dbReference type="SAM" id="Phobius"/>
    </source>
</evidence>
<dbReference type="EMBL" id="KN817653">
    <property type="protein sequence ID" value="KJA15122.1"/>
    <property type="molecule type" value="Genomic_DNA"/>
</dbReference>
<keyword evidence="2" id="KW-0472">Membrane</keyword>
<reference evidence="4" key="1">
    <citation type="submission" date="2014-04" db="EMBL/GenBank/DDBJ databases">
        <title>Evolutionary Origins and Diversification of the Mycorrhizal Mutualists.</title>
        <authorList>
            <consortium name="DOE Joint Genome Institute"/>
            <consortium name="Mycorrhizal Genomics Consortium"/>
            <person name="Kohler A."/>
            <person name="Kuo A."/>
            <person name="Nagy L.G."/>
            <person name="Floudas D."/>
            <person name="Copeland A."/>
            <person name="Barry K.W."/>
            <person name="Cichocki N."/>
            <person name="Veneault-Fourrey C."/>
            <person name="LaButti K."/>
            <person name="Lindquist E.A."/>
            <person name="Lipzen A."/>
            <person name="Lundell T."/>
            <person name="Morin E."/>
            <person name="Murat C."/>
            <person name="Riley R."/>
            <person name="Ohm R."/>
            <person name="Sun H."/>
            <person name="Tunlid A."/>
            <person name="Henrissat B."/>
            <person name="Grigoriev I.V."/>
            <person name="Hibbett D.S."/>
            <person name="Martin F."/>
        </authorList>
    </citation>
    <scope>NUCLEOTIDE SEQUENCE [LARGE SCALE GENOMIC DNA]</scope>
    <source>
        <strain evidence="4">FD-334 SS-4</strain>
    </source>
</reference>
<sequence length="360" mass="39640">MSSTPSVTNSSSWAPVGETSLDILNDELNLIGSTVICAVAYGAILPLFCICAYELCLQVRKADRRRVSLLNLGCIIILLVLSTLYLASNAYTAQLSYVNDRNYPGGPAVFADVIFYLPVSIMGLFSFFAINWITDIVLIWRLYTVYGGQRLAKFVIAVPSLMFLGSLAMSLVTLDESVHVGESFWSQTAVKFVLGYYSLSISLTIISTGLLLTRLLLARRQVIKIFGHSSSSTQYLSIAAVIVESSAIYTIWGIIFIGLYIVNNPIQFVFLGSLSAVQVISLLLIIYRVTRGTAWRRTTVQEMTSSSVTTFHPSRGNVVKVSVVRSRSKLDSEATVTNGRDTEFGTNTDLEQEDKDKVLQ</sequence>
<feature type="transmembrane region" description="Helical" evidence="2">
    <location>
        <begin position="30"/>
        <end position="57"/>
    </location>
</feature>
<feature type="transmembrane region" description="Helical" evidence="2">
    <location>
        <begin position="194"/>
        <end position="217"/>
    </location>
</feature>